<keyword evidence="2" id="KW-1185">Reference proteome</keyword>
<dbReference type="Proteomes" id="UP000004169">
    <property type="component" value="Unassembled WGS sequence"/>
</dbReference>
<evidence type="ECO:0000313" key="2">
    <source>
        <dbReference type="Proteomes" id="UP000004169"/>
    </source>
</evidence>
<sequence length="109" mass="11944">MMRESLSPHALDPRPDIAAKGCPIFEFRAGRNPMAGKTSLSPETLIALGTDVLARLILEEAEGGITRLPASGSRQPSKRSVSILPRLIPPLPWVWHFGVHDTERPRSRG</sequence>
<gene>
    <name evidence="1" type="ORF">PHAMO_270052</name>
</gene>
<accession>H8FS73</accession>
<protein>
    <submittedName>
        <fullName evidence="1">Uncharacterized protein</fullName>
    </submittedName>
</protein>
<dbReference type="EMBL" id="CAHP01000020">
    <property type="protein sequence ID" value="CCG41211.1"/>
    <property type="molecule type" value="Genomic_DNA"/>
</dbReference>
<name>H8FS73_MAGML</name>
<reference evidence="1 2" key="1">
    <citation type="journal article" date="2012" name="J. Bacteriol.">
        <title>Draft Genome Sequence of the Purple Photosynthetic Bacterium Phaeospirillum molischianum DSM120, a Particularly Versatile Bacterium.</title>
        <authorList>
            <person name="Duquesne K."/>
            <person name="Prima V."/>
            <person name="Ji B."/>
            <person name="Rouy Z."/>
            <person name="Medigue C."/>
            <person name="Talla E."/>
            <person name="Sturgis J.N."/>
        </authorList>
    </citation>
    <scope>NUCLEOTIDE SEQUENCE [LARGE SCALE GENOMIC DNA]</scope>
    <source>
        <strain evidence="2">DSM120</strain>
    </source>
</reference>
<comment type="caution">
    <text evidence="1">The sequence shown here is derived from an EMBL/GenBank/DDBJ whole genome shotgun (WGS) entry which is preliminary data.</text>
</comment>
<dbReference type="AlphaFoldDB" id="H8FS73"/>
<evidence type="ECO:0000313" key="1">
    <source>
        <dbReference type="EMBL" id="CCG41211.1"/>
    </source>
</evidence>
<proteinExistence type="predicted"/>
<organism evidence="1 2">
    <name type="scientific">Magnetospirillum molischianum DSM 120</name>
    <dbReference type="NCBI Taxonomy" id="1150626"/>
    <lineage>
        <taxon>Bacteria</taxon>
        <taxon>Pseudomonadati</taxon>
        <taxon>Pseudomonadota</taxon>
        <taxon>Alphaproteobacteria</taxon>
        <taxon>Rhodospirillales</taxon>
        <taxon>Rhodospirillaceae</taxon>
        <taxon>Magnetospirillum</taxon>
    </lineage>
</organism>